<feature type="compositionally biased region" description="Low complexity" evidence="1">
    <location>
        <begin position="222"/>
        <end position="235"/>
    </location>
</feature>
<feature type="transmembrane region" description="Helical" evidence="2">
    <location>
        <begin position="12"/>
        <end position="32"/>
    </location>
</feature>
<feature type="transmembrane region" description="Helical" evidence="2">
    <location>
        <begin position="39"/>
        <end position="60"/>
    </location>
</feature>
<keyword evidence="2" id="KW-1133">Transmembrane helix</keyword>
<accession>A0A6A3B1W7</accession>
<organism evidence="3 4">
    <name type="scientific">Hibiscus syriacus</name>
    <name type="common">Rose of Sharon</name>
    <dbReference type="NCBI Taxonomy" id="106335"/>
    <lineage>
        <taxon>Eukaryota</taxon>
        <taxon>Viridiplantae</taxon>
        <taxon>Streptophyta</taxon>
        <taxon>Embryophyta</taxon>
        <taxon>Tracheophyta</taxon>
        <taxon>Spermatophyta</taxon>
        <taxon>Magnoliopsida</taxon>
        <taxon>eudicotyledons</taxon>
        <taxon>Gunneridae</taxon>
        <taxon>Pentapetalae</taxon>
        <taxon>rosids</taxon>
        <taxon>malvids</taxon>
        <taxon>Malvales</taxon>
        <taxon>Malvaceae</taxon>
        <taxon>Malvoideae</taxon>
        <taxon>Hibiscus</taxon>
    </lineage>
</organism>
<dbReference type="PANTHER" id="PTHR36760">
    <property type="entry name" value="ACIDIC LEUCINE-RICH NUCLEAR PHOSPHOPROTEIN 32 FAMILY B PROTEIN"/>
    <property type="match status" value="1"/>
</dbReference>
<gene>
    <name evidence="3" type="ORF">F3Y22_tig00110332pilonHSYRG01349</name>
</gene>
<proteinExistence type="predicted"/>
<evidence type="ECO:0000256" key="1">
    <source>
        <dbReference type="SAM" id="MobiDB-lite"/>
    </source>
</evidence>
<evidence type="ECO:0000256" key="2">
    <source>
        <dbReference type="SAM" id="Phobius"/>
    </source>
</evidence>
<reference evidence="3" key="1">
    <citation type="submission" date="2019-09" db="EMBL/GenBank/DDBJ databases">
        <title>Draft genome information of white flower Hibiscus syriacus.</title>
        <authorList>
            <person name="Kim Y.-M."/>
        </authorList>
    </citation>
    <scope>NUCLEOTIDE SEQUENCE [LARGE SCALE GENOMIC DNA]</scope>
    <source>
        <strain evidence="3">YM2019G1</strain>
    </source>
</reference>
<feature type="region of interest" description="Disordered" evidence="1">
    <location>
        <begin position="217"/>
        <end position="236"/>
    </location>
</feature>
<sequence length="361" mass="41248">MSKFSALLVSDLILFCSSIFSHPLYFSYFIFFSPYLFKIFSFLSPLLVTTTLFILSFFTLSHSFLDNQTAASVCHLQLPDSKIIASLLATYWKLVETVRSEVDDEPSDGFGFSELLEACKMVFDKSTCHEADEDLFAECLDEKSTQIKRPETNQVKAVVKIFEDFLQDKEGVENNPWKKRDRQVRSPIVESNKGEVQKQGFITSDPKAVIKPMVNSNRMTENGGNHNYNSSGNLGSRKEKEWKRTLACKLFEERCSENTDGDEAMDLLWETYETESNKAQLLKSRSNKVIVDDDYYGIDEYEYEEESVGQLCCLQALKFSAGKMNLGMGRSNIVKISKALKGFGWLHNVSNRHGKRRYPLN</sequence>
<evidence type="ECO:0000313" key="4">
    <source>
        <dbReference type="Proteomes" id="UP000436088"/>
    </source>
</evidence>
<dbReference type="EMBL" id="VEPZ02000937">
    <property type="protein sequence ID" value="KAE8709345.1"/>
    <property type="molecule type" value="Genomic_DNA"/>
</dbReference>
<keyword evidence="2" id="KW-0472">Membrane</keyword>
<keyword evidence="4" id="KW-1185">Reference proteome</keyword>
<keyword evidence="2" id="KW-0812">Transmembrane</keyword>
<comment type="caution">
    <text evidence="3">The sequence shown here is derived from an EMBL/GenBank/DDBJ whole genome shotgun (WGS) entry which is preliminary data.</text>
</comment>
<name>A0A6A3B1W7_HIBSY</name>
<protein>
    <submittedName>
        <fullName evidence="3">Uncharacterized protein</fullName>
    </submittedName>
</protein>
<dbReference type="Proteomes" id="UP000436088">
    <property type="component" value="Unassembled WGS sequence"/>
</dbReference>
<dbReference type="AlphaFoldDB" id="A0A6A3B1W7"/>
<evidence type="ECO:0000313" key="3">
    <source>
        <dbReference type="EMBL" id="KAE8709345.1"/>
    </source>
</evidence>
<dbReference type="PANTHER" id="PTHR36760:SF1">
    <property type="entry name" value="ACIDIC LEUCINE-RICH NUCLEAR PHOSPHOPROTEIN 32 FAMILY B PROTEIN"/>
    <property type="match status" value="1"/>
</dbReference>